<dbReference type="Proteomes" id="UP000196240">
    <property type="component" value="Unassembled WGS sequence"/>
</dbReference>
<gene>
    <name evidence="2" type="ORF">ACNJC6_02654</name>
</gene>
<proteinExistence type="predicted"/>
<evidence type="ECO:0000313" key="3">
    <source>
        <dbReference type="Proteomes" id="UP000196240"/>
    </source>
</evidence>
<dbReference type="AlphaFoldDB" id="A0A1R7QFM4"/>
<accession>A0A1R7QFM4</accession>
<dbReference type="Pfam" id="PF13182">
    <property type="entry name" value="DUF4007"/>
    <property type="match status" value="1"/>
</dbReference>
<name>A0A1R7QFM4_ACIJO</name>
<dbReference type="EMBL" id="FUUY01000009">
    <property type="protein sequence ID" value="SJX23001.1"/>
    <property type="molecule type" value="Genomic_DNA"/>
</dbReference>
<evidence type="ECO:0000259" key="1">
    <source>
        <dbReference type="Pfam" id="PF13182"/>
    </source>
</evidence>
<evidence type="ECO:0000313" key="2">
    <source>
        <dbReference type="EMBL" id="SJX23001.1"/>
    </source>
</evidence>
<organism evidence="2 3">
    <name type="scientific">Acinetobacter johnsonii</name>
    <dbReference type="NCBI Taxonomy" id="40214"/>
    <lineage>
        <taxon>Bacteria</taxon>
        <taxon>Pseudomonadati</taxon>
        <taxon>Pseudomonadota</taxon>
        <taxon>Gammaproteobacteria</taxon>
        <taxon>Moraxellales</taxon>
        <taxon>Moraxellaceae</taxon>
        <taxon>Acinetobacter</taxon>
    </lineage>
</organism>
<sequence length="294" mass="34554">MSFTLRFSGHETFALRYGWLNKSYNSLDYKEKNEENLVVDLGVGKNMVNSIKYWTEISGLQPLKVSDQKKRYISDITKVIKLYDSYLEKPVSNWLLHYYIQKNYSELTFARWYFNFSNKQFFDKNDLILDLMDWLNAEDLKIPALATLQKDFDCFALCYGKKLSKTFKGEDSFVSPLNELGLLYHLEANKFKSDFTEQKSLKPEVFLYCLVDFWQTFFKNTSTISVDSILTMPGSPGRLFRINNIGIDFYLNQCSLLDERFFWSDTLGIRSLACKDIQDFDLDSLLEKIYSESE</sequence>
<dbReference type="RefSeq" id="WP_087013848.1">
    <property type="nucleotide sequence ID" value="NZ_FUUY01000009.1"/>
</dbReference>
<reference evidence="2 3" key="1">
    <citation type="submission" date="2017-02" db="EMBL/GenBank/DDBJ databases">
        <authorList>
            <person name="Peterson S.W."/>
        </authorList>
    </citation>
    <scope>NUCLEOTIDE SEQUENCE [LARGE SCALE GENOMIC DNA]</scope>
    <source>
        <strain evidence="2">C6</strain>
    </source>
</reference>
<feature type="domain" description="DUF4007" evidence="1">
    <location>
        <begin position="7"/>
        <end position="290"/>
    </location>
</feature>
<dbReference type="InterPro" id="IPR025248">
    <property type="entry name" value="DUF4007"/>
</dbReference>
<protein>
    <recommendedName>
        <fullName evidence="1">DUF4007 domain-containing protein</fullName>
    </recommendedName>
</protein>